<dbReference type="Gene3D" id="1.10.443.10">
    <property type="entry name" value="Intergrase catalytic core"/>
    <property type="match status" value="1"/>
</dbReference>
<dbReference type="AlphaFoldDB" id="A0A0R2NU41"/>
<feature type="domain" description="Tyr recombinase" evidence="5">
    <location>
        <begin position="163"/>
        <end position="353"/>
    </location>
</feature>
<dbReference type="InterPro" id="IPR050090">
    <property type="entry name" value="Tyrosine_recombinase_XerCD"/>
</dbReference>
<evidence type="ECO:0000256" key="2">
    <source>
        <dbReference type="ARBA" id="ARBA00022908"/>
    </source>
</evidence>
<dbReference type="EMBL" id="AYGX02000016">
    <property type="protein sequence ID" value="KRO29214.1"/>
    <property type="molecule type" value="Genomic_DNA"/>
</dbReference>
<comment type="similarity">
    <text evidence="1">Belongs to the 'phage' integrase family.</text>
</comment>
<protein>
    <submittedName>
        <fullName evidence="6">Phage integrase</fullName>
    </submittedName>
</protein>
<dbReference type="GO" id="GO:0003677">
    <property type="term" value="F:DNA binding"/>
    <property type="evidence" value="ECO:0007669"/>
    <property type="project" value="UniProtKB-KW"/>
</dbReference>
<dbReference type="GO" id="GO:0015074">
    <property type="term" value="P:DNA integration"/>
    <property type="evidence" value="ECO:0007669"/>
    <property type="project" value="UniProtKB-KW"/>
</dbReference>
<accession>A0A0R2NU41</accession>
<proteinExistence type="inferred from homology"/>
<dbReference type="InterPro" id="IPR004107">
    <property type="entry name" value="Integrase_SAM-like_N"/>
</dbReference>
<evidence type="ECO:0000313" key="6">
    <source>
        <dbReference type="EMBL" id="KRO29214.1"/>
    </source>
</evidence>
<dbReference type="SUPFAM" id="SSF56349">
    <property type="entry name" value="DNA breaking-rejoining enzymes"/>
    <property type="match status" value="1"/>
</dbReference>
<evidence type="ECO:0000256" key="3">
    <source>
        <dbReference type="ARBA" id="ARBA00023125"/>
    </source>
</evidence>
<dbReference type="PANTHER" id="PTHR30349:SF64">
    <property type="entry name" value="PROPHAGE INTEGRASE INTD-RELATED"/>
    <property type="match status" value="1"/>
</dbReference>
<dbReference type="GO" id="GO:0006310">
    <property type="term" value="P:DNA recombination"/>
    <property type="evidence" value="ECO:0007669"/>
    <property type="project" value="UniProtKB-KW"/>
</dbReference>
<comment type="caution">
    <text evidence="6">The sequence shown here is derived from an EMBL/GenBank/DDBJ whole genome shotgun (WGS) entry which is preliminary data.</text>
</comment>
<dbReference type="Gene3D" id="1.10.150.130">
    <property type="match status" value="1"/>
</dbReference>
<dbReference type="InterPro" id="IPR010998">
    <property type="entry name" value="Integrase_recombinase_N"/>
</dbReference>
<reference evidence="6 7" key="1">
    <citation type="journal article" date="2015" name="Genome Announc.">
        <title>Expanding the biotechnology potential of lactobacilli through comparative genomics of 213 strains and associated genera.</title>
        <authorList>
            <person name="Sun Z."/>
            <person name="Harris H.M."/>
            <person name="McCann A."/>
            <person name="Guo C."/>
            <person name="Argimon S."/>
            <person name="Zhang W."/>
            <person name="Yang X."/>
            <person name="Jeffery I.B."/>
            <person name="Cooney J.C."/>
            <person name="Kagawa T.F."/>
            <person name="Liu W."/>
            <person name="Song Y."/>
            <person name="Salvetti E."/>
            <person name="Wrobel A."/>
            <person name="Rasinkangas P."/>
            <person name="Parkhill J."/>
            <person name="Rea M.C."/>
            <person name="O'Sullivan O."/>
            <person name="Ritari J."/>
            <person name="Douillard F.P."/>
            <person name="Paul Ross R."/>
            <person name="Yang R."/>
            <person name="Briner A.E."/>
            <person name="Felis G.E."/>
            <person name="de Vos W.M."/>
            <person name="Barrangou R."/>
            <person name="Klaenhammer T.R."/>
            <person name="Caufield P.W."/>
            <person name="Cui Y."/>
            <person name="Zhang H."/>
            <person name="O'Toole P.W."/>
        </authorList>
    </citation>
    <scope>NUCLEOTIDE SEQUENCE [LARGE SCALE GENOMIC DNA]</scope>
    <source>
        <strain evidence="6 7">DSM 21115</strain>
    </source>
</reference>
<keyword evidence="3" id="KW-0238">DNA-binding</keyword>
<evidence type="ECO:0000313" key="7">
    <source>
        <dbReference type="Proteomes" id="UP000050920"/>
    </source>
</evidence>
<dbReference type="Pfam" id="PF14659">
    <property type="entry name" value="Phage_int_SAM_3"/>
    <property type="match status" value="1"/>
</dbReference>
<dbReference type="PANTHER" id="PTHR30349">
    <property type="entry name" value="PHAGE INTEGRASE-RELATED"/>
    <property type="match status" value="1"/>
</dbReference>
<evidence type="ECO:0000256" key="4">
    <source>
        <dbReference type="ARBA" id="ARBA00023172"/>
    </source>
</evidence>
<keyword evidence="7" id="KW-1185">Reference proteome</keyword>
<organism evidence="6 7">
    <name type="scientific">Lactiplantibacillus fabifermentans DSM 21115</name>
    <dbReference type="NCBI Taxonomy" id="1413187"/>
    <lineage>
        <taxon>Bacteria</taxon>
        <taxon>Bacillati</taxon>
        <taxon>Bacillota</taxon>
        <taxon>Bacilli</taxon>
        <taxon>Lactobacillales</taxon>
        <taxon>Lactobacillaceae</taxon>
        <taxon>Lactiplantibacillus</taxon>
    </lineage>
</organism>
<dbReference type="InterPro" id="IPR011010">
    <property type="entry name" value="DNA_brk_join_enz"/>
</dbReference>
<evidence type="ECO:0000259" key="5">
    <source>
        <dbReference type="PROSITE" id="PS51898"/>
    </source>
</evidence>
<dbReference type="InterPro" id="IPR002104">
    <property type="entry name" value="Integrase_catalytic"/>
</dbReference>
<keyword evidence="4" id="KW-0233">DNA recombination</keyword>
<evidence type="ECO:0000256" key="1">
    <source>
        <dbReference type="ARBA" id="ARBA00008857"/>
    </source>
</evidence>
<dbReference type="InterPro" id="IPR013762">
    <property type="entry name" value="Integrase-like_cat_sf"/>
</dbReference>
<keyword evidence="2" id="KW-0229">DNA integration</keyword>
<dbReference type="PROSITE" id="PS51898">
    <property type="entry name" value="TYR_RECOMBINASE"/>
    <property type="match status" value="1"/>
</dbReference>
<dbReference type="CDD" id="cd01189">
    <property type="entry name" value="INT_ICEBs1_C_like"/>
    <property type="match status" value="1"/>
</dbReference>
<dbReference type="Pfam" id="PF00589">
    <property type="entry name" value="Phage_integrase"/>
    <property type="match status" value="1"/>
</dbReference>
<dbReference type="RefSeq" id="WP_024626361.1">
    <property type="nucleotide sequence ID" value="NZ_AYGX02000016.1"/>
</dbReference>
<name>A0A0R2NU41_9LACO</name>
<gene>
    <name evidence="6" type="ORF">DY78_GL001265</name>
</gene>
<sequence length="378" mass="44150">MAQIKRVKKGYLVRISYRDHAGNYLSKRKTFTRKRDAEEFANSFEVSKFSGELEKKPSIEFSKYFYSWYETYRKPNLAYITTRRYELVHTEIENYFAHARIADITRKDYQKFINQYGKNHAKDSVKKLHNLIKACVSNAVFEKDVETDFTYNVIITYDKNRSLKIDYLSLAEIKQLTAYVQNHLNPRYTSQYMIMTAIFTGARLGEIMALTWKDINFTFNTISINKSWNYVEGGGFKPTKTESSNRTIRVNKQFLDSLKALKVNNREMVFENVAHDIPTSNGVNKVLRSDLKALDITRKGFHFHSLRHSHVAFLLSQNIDLYIISKRLGHSDIGTTSRIYAYLIDEYKARSDEKISGSLDKLFNSPQTEKEAKTSIHF</sequence>
<dbReference type="Proteomes" id="UP000050920">
    <property type="component" value="Unassembled WGS sequence"/>
</dbReference>